<evidence type="ECO:0000313" key="2">
    <source>
        <dbReference type="Proteomes" id="UP001179952"/>
    </source>
</evidence>
<protein>
    <submittedName>
        <fullName evidence="1">Uncharacterized protein</fullName>
    </submittedName>
</protein>
<gene>
    <name evidence="1" type="ORF">QJS04_geneDACA000832</name>
</gene>
<name>A0AAV9BE98_ACOGR</name>
<reference evidence="1" key="2">
    <citation type="submission" date="2023-06" db="EMBL/GenBank/DDBJ databases">
        <authorList>
            <person name="Ma L."/>
            <person name="Liu K.-W."/>
            <person name="Li Z."/>
            <person name="Hsiao Y.-Y."/>
            <person name="Qi Y."/>
            <person name="Fu T."/>
            <person name="Tang G."/>
            <person name="Zhang D."/>
            <person name="Sun W.-H."/>
            <person name="Liu D.-K."/>
            <person name="Li Y."/>
            <person name="Chen G.-Z."/>
            <person name="Liu X.-D."/>
            <person name="Liao X.-Y."/>
            <person name="Jiang Y.-T."/>
            <person name="Yu X."/>
            <person name="Hao Y."/>
            <person name="Huang J."/>
            <person name="Zhao X.-W."/>
            <person name="Ke S."/>
            <person name="Chen Y.-Y."/>
            <person name="Wu W.-L."/>
            <person name="Hsu J.-L."/>
            <person name="Lin Y.-F."/>
            <person name="Huang M.-D."/>
            <person name="Li C.-Y."/>
            <person name="Huang L."/>
            <person name="Wang Z.-W."/>
            <person name="Zhao X."/>
            <person name="Zhong W.-Y."/>
            <person name="Peng D.-H."/>
            <person name="Ahmad S."/>
            <person name="Lan S."/>
            <person name="Zhang J.-S."/>
            <person name="Tsai W.-C."/>
            <person name="Van De Peer Y."/>
            <person name="Liu Z.-J."/>
        </authorList>
    </citation>
    <scope>NUCLEOTIDE SEQUENCE</scope>
    <source>
        <strain evidence="1">SCP</strain>
        <tissue evidence="1">Leaves</tissue>
    </source>
</reference>
<dbReference type="Proteomes" id="UP001179952">
    <property type="component" value="Unassembled WGS sequence"/>
</dbReference>
<evidence type="ECO:0000313" key="1">
    <source>
        <dbReference type="EMBL" id="KAK1274750.1"/>
    </source>
</evidence>
<dbReference type="AlphaFoldDB" id="A0AAV9BE98"/>
<dbReference type="EMBL" id="JAUJYN010000003">
    <property type="protein sequence ID" value="KAK1274750.1"/>
    <property type="molecule type" value="Genomic_DNA"/>
</dbReference>
<keyword evidence="2" id="KW-1185">Reference proteome</keyword>
<reference evidence="1" key="1">
    <citation type="journal article" date="2023" name="Nat. Commun.">
        <title>Diploid and tetraploid genomes of Acorus and the evolution of monocots.</title>
        <authorList>
            <person name="Ma L."/>
            <person name="Liu K.W."/>
            <person name="Li Z."/>
            <person name="Hsiao Y.Y."/>
            <person name="Qi Y."/>
            <person name="Fu T."/>
            <person name="Tang G.D."/>
            <person name="Zhang D."/>
            <person name="Sun W.H."/>
            <person name="Liu D.K."/>
            <person name="Li Y."/>
            <person name="Chen G.Z."/>
            <person name="Liu X.D."/>
            <person name="Liao X.Y."/>
            <person name="Jiang Y.T."/>
            <person name="Yu X."/>
            <person name="Hao Y."/>
            <person name="Huang J."/>
            <person name="Zhao X.W."/>
            <person name="Ke S."/>
            <person name="Chen Y.Y."/>
            <person name="Wu W.L."/>
            <person name="Hsu J.L."/>
            <person name="Lin Y.F."/>
            <person name="Huang M.D."/>
            <person name="Li C.Y."/>
            <person name="Huang L."/>
            <person name="Wang Z.W."/>
            <person name="Zhao X."/>
            <person name="Zhong W.Y."/>
            <person name="Peng D.H."/>
            <person name="Ahmad S."/>
            <person name="Lan S."/>
            <person name="Zhang J.S."/>
            <person name="Tsai W.C."/>
            <person name="Van de Peer Y."/>
            <person name="Liu Z.J."/>
        </authorList>
    </citation>
    <scope>NUCLEOTIDE SEQUENCE</scope>
    <source>
        <strain evidence="1">SCP</strain>
    </source>
</reference>
<organism evidence="1 2">
    <name type="scientific">Acorus gramineus</name>
    <name type="common">Dwarf sweet flag</name>
    <dbReference type="NCBI Taxonomy" id="55184"/>
    <lineage>
        <taxon>Eukaryota</taxon>
        <taxon>Viridiplantae</taxon>
        <taxon>Streptophyta</taxon>
        <taxon>Embryophyta</taxon>
        <taxon>Tracheophyta</taxon>
        <taxon>Spermatophyta</taxon>
        <taxon>Magnoliopsida</taxon>
        <taxon>Liliopsida</taxon>
        <taxon>Acoraceae</taxon>
        <taxon>Acorus</taxon>
    </lineage>
</organism>
<comment type="caution">
    <text evidence="1">The sequence shown here is derived from an EMBL/GenBank/DDBJ whole genome shotgun (WGS) entry which is preliminary data.</text>
</comment>
<sequence>MTIGCFIAEEAPKTETSMLMVDPLKEFVDVNVVKSTRLVKHPEHPLFRARGRSMLSGDRQSFNAYADGVAASRSDGASVSDTRRIRRRSISITPEIGDDIVRMPLVILNIERINGKTCKNRIKKHQSPSQAKRSFFPSFKLLIESTKKRGPISLLKR</sequence>
<proteinExistence type="predicted"/>
<accession>A0AAV9BE98</accession>